<protein>
    <submittedName>
        <fullName evidence="3">Uncharacterized protein</fullName>
    </submittedName>
</protein>
<reference evidence="3 4" key="1">
    <citation type="submission" date="2019-01" db="EMBL/GenBank/DDBJ databases">
        <title>Agromyces.</title>
        <authorList>
            <person name="Li J."/>
        </authorList>
    </citation>
    <scope>NUCLEOTIDE SEQUENCE [LARGE SCALE GENOMIC DNA]</scope>
    <source>
        <strain evidence="3 4">DSM 23870</strain>
    </source>
</reference>
<evidence type="ECO:0000256" key="1">
    <source>
        <dbReference type="SAM" id="Phobius"/>
    </source>
</evidence>
<evidence type="ECO:0000313" key="4">
    <source>
        <dbReference type="Proteomes" id="UP000292686"/>
    </source>
</evidence>
<evidence type="ECO:0000313" key="5">
    <source>
        <dbReference type="Proteomes" id="UP000581087"/>
    </source>
</evidence>
<feature type="transmembrane region" description="Helical" evidence="1">
    <location>
        <begin position="404"/>
        <end position="428"/>
    </location>
</feature>
<feature type="transmembrane region" description="Helical" evidence="1">
    <location>
        <begin position="205"/>
        <end position="238"/>
    </location>
</feature>
<keyword evidence="1" id="KW-0812">Transmembrane</keyword>
<feature type="transmembrane region" description="Helical" evidence="1">
    <location>
        <begin position="65"/>
        <end position="90"/>
    </location>
</feature>
<sequence length="444" mass="45420">MTRDVEARFRAVLRWYPRAWREQNGEVLVATMLDAAEAEGRTAPSASDHGNAALHGTAARIDRRLALGASIAALVLSVVAGVLFVFFVPAPAGLDGVLPALTTAVIPVLVAVGVIALLRERGTFSDAGALLAIAISALALIVGALSTLSWSQGFDAADAGVQPTAFAAAWMPLAATGLVLGGAAVAVVVDALLRRSALARPVRLLIAIVSGACAAPLIGISLLTPYAAALAALGVLVAASVPRREPGAPVASRIPVAPGPTAAPRTVIRSLAIVSALIGLSGIVYAFSGSTWSPWASDGTVAMAQGMILLFVSGVPLLAAIGLLMVARGRVRAIHVWGPVAMATASLAFMIVAYTRSPVWADMMLALVISSAFGGAAIAWWMILRVHTAAVLLGGLSGLLYATFFGMLVAPMLAFTVPVLAILVAVLGGRRPRVVREMPVPVTV</sequence>
<evidence type="ECO:0000313" key="2">
    <source>
        <dbReference type="EMBL" id="NYD67463.1"/>
    </source>
</evidence>
<dbReference type="EMBL" id="SDPM01000001">
    <property type="protein sequence ID" value="RXZ88313.1"/>
    <property type="molecule type" value="Genomic_DNA"/>
</dbReference>
<evidence type="ECO:0000313" key="3">
    <source>
        <dbReference type="EMBL" id="RXZ88313.1"/>
    </source>
</evidence>
<proteinExistence type="predicted"/>
<dbReference type="EMBL" id="JACCBI010000001">
    <property type="protein sequence ID" value="NYD67463.1"/>
    <property type="molecule type" value="Genomic_DNA"/>
</dbReference>
<feature type="transmembrane region" description="Helical" evidence="1">
    <location>
        <begin position="333"/>
        <end position="353"/>
    </location>
</feature>
<dbReference type="Proteomes" id="UP000292686">
    <property type="component" value="Unassembled WGS sequence"/>
</dbReference>
<keyword evidence="1" id="KW-1133">Transmembrane helix</keyword>
<dbReference type="OrthoDB" id="3268054at2"/>
<comment type="caution">
    <text evidence="3">The sequence shown here is derived from an EMBL/GenBank/DDBJ whole genome shotgun (WGS) entry which is preliminary data.</text>
</comment>
<dbReference type="Proteomes" id="UP000581087">
    <property type="component" value="Unassembled WGS sequence"/>
</dbReference>
<feature type="transmembrane region" description="Helical" evidence="1">
    <location>
        <begin position="96"/>
        <end position="118"/>
    </location>
</feature>
<name>A0A4Q2MCT2_9MICO</name>
<keyword evidence="1" id="KW-0472">Membrane</keyword>
<keyword evidence="4" id="KW-1185">Reference proteome</keyword>
<feature type="transmembrane region" description="Helical" evidence="1">
    <location>
        <begin position="365"/>
        <end position="384"/>
    </location>
</feature>
<feature type="transmembrane region" description="Helical" evidence="1">
    <location>
        <begin position="170"/>
        <end position="193"/>
    </location>
</feature>
<gene>
    <name evidence="2" type="ORF">BJ972_001982</name>
    <name evidence="3" type="ORF">ESP50_03830</name>
</gene>
<reference evidence="2 5" key="2">
    <citation type="submission" date="2020-07" db="EMBL/GenBank/DDBJ databases">
        <title>Sequencing the genomes of 1000 actinobacteria strains.</title>
        <authorList>
            <person name="Klenk H.-P."/>
        </authorList>
    </citation>
    <scope>NUCLEOTIDE SEQUENCE [LARGE SCALE GENOMIC DNA]</scope>
    <source>
        <strain evidence="2 5">DSM 23870</strain>
    </source>
</reference>
<dbReference type="AlphaFoldDB" id="A0A4Q2MCT2"/>
<accession>A0A4Q2MCT2</accession>
<dbReference type="RefSeq" id="WP_129172578.1">
    <property type="nucleotide sequence ID" value="NZ_JACCBI010000001.1"/>
</dbReference>
<feature type="transmembrane region" description="Helical" evidence="1">
    <location>
        <begin position="308"/>
        <end position="327"/>
    </location>
</feature>
<feature type="transmembrane region" description="Helical" evidence="1">
    <location>
        <begin position="130"/>
        <end position="150"/>
    </location>
</feature>
<feature type="transmembrane region" description="Helical" evidence="1">
    <location>
        <begin position="267"/>
        <end position="287"/>
    </location>
</feature>
<organism evidence="3 4">
    <name type="scientific">Agromyces atrinae</name>
    <dbReference type="NCBI Taxonomy" id="592376"/>
    <lineage>
        <taxon>Bacteria</taxon>
        <taxon>Bacillati</taxon>
        <taxon>Actinomycetota</taxon>
        <taxon>Actinomycetes</taxon>
        <taxon>Micrococcales</taxon>
        <taxon>Microbacteriaceae</taxon>
        <taxon>Agromyces</taxon>
    </lineage>
</organism>